<keyword evidence="1" id="KW-1133">Transmembrane helix</keyword>
<organism evidence="2">
    <name type="scientific">Arundo donax</name>
    <name type="common">Giant reed</name>
    <name type="synonym">Donax arundinaceus</name>
    <dbReference type="NCBI Taxonomy" id="35708"/>
    <lineage>
        <taxon>Eukaryota</taxon>
        <taxon>Viridiplantae</taxon>
        <taxon>Streptophyta</taxon>
        <taxon>Embryophyta</taxon>
        <taxon>Tracheophyta</taxon>
        <taxon>Spermatophyta</taxon>
        <taxon>Magnoliopsida</taxon>
        <taxon>Liliopsida</taxon>
        <taxon>Poales</taxon>
        <taxon>Poaceae</taxon>
        <taxon>PACMAD clade</taxon>
        <taxon>Arundinoideae</taxon>
        <taxon>Arundineae</taxon>
        <taxon>Arundo</taxon>
    </lineage>
</organism>
<dbReference type="EMBL" id="GBRH01190785">
    <property type="protein sequence ID" value="JAE07111.1"/>
    <property type="molecule type" value="Transcribed_RNA"/>
</dbReference>
<reference evidence="2" key="1">
    <citation type="submission" date="2014-09" db="EMBL/GenBank/DDBJ databases">
        <authorList>
            <person name="Magalhaes I.L.F."/>
            <person name="Oliveira U."/>
            <person name="Santos F.R."/>
            <person name="Vidigal T.H.D.A."/>
            <person name="Brescovit A.D."/>
            <person name="Santos A.J."/>
        </authorList>
    </citation>
    <scope>NUCLEOTIDE SEQUENCE</scope>
    <source>
        <tissue evidence="2">Shoot tissue taken approximately 20 cm above the soil surface</tissue>
    </source>
</reference>
<sequence>MRGRDVPKQELDNRSLLWYGYLNLVTRVYGYIFQFIYSCYLGEPD</sequence>
<keyword evidence="1" id="KW-0472">Membrane</keyword>
<proteinExistence type="predicted"/>
<evidence type="ECO:0000313" key="2">
    <source>
        <dbReference type="EMBL" id="JAE07111.1"/>
    </source>
</evidence>
<dbReference type="AlphaFoldDB" id="A0A0A9FAI1"/>
<name>A0A0A9FAI1_ARUDO</name>
<evidence type="ECO:0000256" key="1">
    <source>
        <dbReference type="SAM" id="Phobius"/>
    </source>
</evidence>
<protein>
    <submittedName>
        <fullName evidence="2">Uncharacterized protein</fullName>
    </submittedName>
</protein>
<reference evidence="2" key="2">
    <citation type="journal article" date="2015" name="Data Brief">
        <title>Shoot transcriptome of the giant reed, Arundo donax.</title>
        <authorList>
            <person name="Barrero R.A."/>
            <person name="Guerrero F.D."/>
            <person name="Moolhuijzen P."/>
            <person name="Goolsby J.A."/>
            <person name="Tidwell J."/>
            <person name="Bellgard S.E."/>
            <person name="Bellgard M.I."/>
        </authorList>
    </citation>
    <scope>NUCLEOTIDE SEQUENCE</scope>
    <source>
        <tissue evidence="2">Shoot tissue taken approximately 20 cm above the soil surface</tissue>
    </source>
</reference>
<accession>A0A0A9FAI1</accession>
<keyword evidence="1" id="KW-0812">Transmembrane</keyword>
<feature type="transmembrane region" description="Helical" evidence="1">
    <location>
        <begin position="16"/>
        <end position="37"/>
    </location>
</feature>